<dbReference type="EMBL" id="BPVZ01000018">
    <property type="protein sequence ID" value="GKV02268.1"/>
    <property type="molecule type" value="Genomic_DNA"/>
</dbReference>
<accession>A0AAV5ISX9</accession>
<evidence type="ECO:0000313" key="1">
    <source>
        <dbReference type="EMBL" id="GKV02268.1"/>
    </source>
</evidence>
<comment type="caution">
    <text evidence="1">The sequence shown here is derived from an EMBL/GenBank/DDBJ whole genome shotgun (WGS) entry which is preliminary data.</text>
</comment>
<proteinExistence type="predicted"/>
<organism evidence="1 2">
    <name type="scientific">Rubroshorea leprosula</name>
    <dbReference type="NCBI Taxonomy" id="152421"/>
    <lineage>
        <taxon>Eukaryota</taxon>
        <taxon>Viridiplantae</taxon>
        <taxon>Streptophyta</taxon>
        <taxon>Embryophyta</taxon>
        <taxon>Tracheophyta</taxon>
        <taxon>Spermatophyta</taxon>
        <taxon>Magnoliopsida</taxon>
        <taxon>eudicotyledons</taxon>
        <taxon>Gunneridae</taxon>
        <taxon>Pentapetalae</taxon>
        <taxon>rosids</taxon>
        <taxon>malvids</taxon>
        <taxon>Malvales</taxon>
        <taxon>Dipterocarpaceae</taxon>
        <taxon>Rubroshorea</taxon>
    </lineage>
</organism>
<reference evidence="1 2" key="1">
    <citation type="journal article" date="2021" name="Commun. Biol.">
        <title>The genome of Shorea leprosula (Dipterocarpaceae) highlights the ecological relevance of drought in aseasonal tropical rainforests.</title>
        <authorList>
            <person name="Ng K.K.S."/>
            <person name="Kobayashi M.J."/>
            <person name="Fawcett J.A."/>
            <person name="Hatakeyama M."/>
            <person name="Paape T."/>
            <person name="Ng C.H."/>
            <person name="Ang C.C."/>
            <person name="Tnah L.H."/>
            <person name="Lee C.T."/>
            <person name="Nishiyama T."/>
            <person name="Sese J."/>
            <person name="O'Brien M.J."/>
            <person name="Copetti D."/>
            <person name="Mohd Noor M.I."/>
            <person name="Ong R.C."/>
            <person name="Putra M."/>
            <person name="Sireger I.Z."/>
            <person name="Indrioko S."/>
            <person name="Kosugi Y."/>
            <person name="Izuno A."/>
            <person name="Isagi Y."/>
            <person name="Lee S.L."/>
            <person name="Shimizu K.K."/>
        </authorList>
    </citation>
    <scope>NUCLEOTIDE SEQUENCE [LARGE SCALE GENOMIC DNA]</scope>
    <source>
        <strain evidence="1">214</strain>
    </source>
</reference>
<name>A0AAV5ISX9_9ROSI</name>
<evidence type="ECO:0000313" key="2">
    <source>
        <dbReference type="Proteomes" id="UP001054252"/>
    </source>
</evidence>
<dbReference type="Proteomes" id="UP001054252">
    <property type="component" value="Unassembled WGS sequence"/>
</dbReference>
<keyword evidence="2" id="KW-1185">Reference proteome</keyword>
<protein>
    <submittedName>
        <fullName evidence="1">Uncharacterized protein</fullName>
    </submittedName>
</protein>
<sequence length="72" mass="8240">MGQLWELADAIIYRRSTYVVERNQQQDPGLVLIASIRELVLVALTDLQGRYLMALPFDRNLSEDDITMEASN</sequence>
<dbReference type="AlphaFoldDB" id="A0AAV5ISX9"/>
<gene>
    <name evidence="1" type="ORF">SLEP1_g14725</name>
</gene>